<dbReference type="PANTHER" id="PTHR47197:SF3">
    <property type="entry name" value="DIHYDRO-HEME D1 DEHYDROGENASE"/>
    <property type="match status" value="1"/>
</dbReference>
<evidence type="ECO:0000313" key="6">
    <source>
        <dbReference type="Proteomes" id="UP000543556"/>
    </source>
</evidence>
<dbReference type="NCBIfam" id="TIGR02276">
    <property type="entry name" value="beta_rpt_yvtn"/>
    <property type="match status" value="1"/>
</dbReference>
<keyword evidence="6" id="KW-1185">Reference proteome</keyword>
<comment type="caution">
    <text evidence="5">The sequence shown here is derived from an EMBL/GenBank/DDBJ whole genome shotgun (WGS) entry which is preliminary data.</text>
</comment>
<dbReference type="InterPro" id="IPR017850">
    <property type="entry name" value="Alkaline_phosphatase_core_sf"/>
</dbReference>
<keyword evidence="4" id="KW-0472">Membrane</keyword>
<dbReference type="SUPFAM" id="SSF53649">
    <property type="entry name" value="Alkaline phosphatase-like"/>
    <property type="match status" value="1"/>
</dbReference>
<dbReference type="PANTHER" id="PTHR47197">
    <property type="entry name" value="PROTEIN NIRF"/>
    <property type="match status" value="1"/>
</dbReference>
<dbReference type="InterPro" id="IPR011964">
    <property type="entry name" value="YVTN_b-propeller_repeat"/>
</dbReference>
<dbReference type="InterPro" id="IPR007312">
    <property type="entry name" value="Phosphoesterase"/>
</dbReference>
<organism evidence="5 6">
    <name type="scientific">Arthrobacter wenxiniae</name>
    <dbReference type="NCBI Taxonomy" id="2713570"/>
    <lineage>
        <taxon>Bacteria</taxon>
        <taxon>Bacillati</taxon>
        <taxon>Actinomycetota</taxon>
        <taxon>Actinomycetes</taxon>
        <taxon>Micrococcales</taxon>
        <taxon>Micrococcaceae</taxon>
        <taxon>Arthrobacter</taxon>
    </lineage>
</organism>
<evidence type="ECO:0000256" key="1">
    <source>
        <dbReference type="ARBA" id="ARBA00022801"/>
    </source>
</evidence>
<proteinExistence type="predicted"/>
<keyword evidence="4" id="KW-1133">Transmembrane helix</keyword>
<dbReference type="GO" id="GO:0016788">
    <property type="term" value="F:hydrolase activity, acting on ester bonds"/>
    <property type="evidence" value="ECO:0007669"/>
    <property type="project" value="InterPro"/>
</dbReference>
<dbReference type="Gene3D" id="3.40.720.10">
    <property type="entry name" value="Alkaline Phosphatase, subunit A"/>
    <property type="match status" value="1"/>
</dbReference>
<dbReference type="Proteomes" id="UP000543556">
    <property type="component" value="Unassembled WGS sequence"/>
</dbReference>
<keyword evidence="1" id="KW-0378">Hydrolase</keyword>
<evidence type="ECO:0000256" key="3">
    <source>
        <dbReference type="SAM" id="MobiDB-lite"/>
    </source>
</evidence>
<dbReference type="AlphaFoldDB" id="A0A7Y7IED1"/>
<feature type="region of interest" description="Disordered" evidence="3">
    <location>
        <begin position="942"/>
        <end position="965"/>
    </location>
</feature>
<evidence type="ECO:0000313" key="5">
    <source>
        <dbReference type="EMBL" id="NVM93921.1"/>
    </source>
</evidence>
<keyword evidence="2" id="KW-0843">Virulence</keyword>
<sequence>MTKKSKTTRRSPDAQQPGCFGLRRLSAAVLNHKPLAVVAASCTLALLGGGIAAASILPFDQQQVGAQTENGQQISSNQVIKPIGDRLMTPFGKIMGSTISPYGRYLVGTSTDRSVDLQVFDLKTYKPVAAAGTLAAASFATAAGNAGYPTIAYQHLTDGTVGQEGPVFSPDGKFLYSPVATGLVRYPFNADGSLGAGTKINIPTVGGKQALTAGMAFSPDGSTLYAAVNGQNAVVALDPVAGTVKQTFNTGVAPRQLKFAGPKLYVSNEGGRQAVAGDATMDSYGTPVPANTNLGTSTTGTLSVIDTLNASAPVASVDVQLHPTAMYLDGGTLYVANTNSDTVSVVNTASNKVVQTIATQPWASSQVGYEPTSITMQGDHLLVSLGRANAIAVYKVSRQDPKDPASFIGLLPTDYFPGNVAAVHGKIVVTNTRGIDARGPELSFNKGPGTTVATGHGTHSTTASLTRFTLPSDNQIQKYTQTVFKQNGWGRNSVKESTAAAAAKIPEVAVPKRIGDPSKIKHVFLIVKENRTYDQVYGDMQQGNGDASLAQFGAKATPNQHALASQFGLYDNTYDIGTNSAEGHNWMMQGDNPAYSEKSAGEYTRSYDTEEDVLGHQRSGFLWTAIQSAGKTARNYGEFLYGEGKPAGATWQQYYCAATNTMAGGDPSQLFTPALQLHASSTIPSLNAISDPNAAPFDTSIPDIYRYATWKQDFEKNGPKDFQMTWLSSDHTGGTAGPSAQVADNDLAVGKIVDEISHSKYWKDSAIFIAEDDSQDGADHVDGHRAPVQVISPYAVHGKTVSTFYSQINMVRTMEQILGAQPLNQKVAAATPMFDAFTNKADLTPYNAVPNQVPLTEGVKTAPACGTDTLGQTGAAAAAVNTKAANAASIPVSMQSIAEQWDNWSKQQHLTGNGAKEDFANPYLFNRWTWYQAHHWQSPHPGDTKIYGPNNVPGVPAGSTGHVDG</sequence>
<dbReference type="SUPFAM" id="SSF75011">
    <property type="entry name" value="3-carboxy-cis,cis-mucoante lactonizing enzyme"/>
    <property type="match status" value="1"/>
</dbReference>
<keyword evidence="4" id="KW-0812">Transmembrane</keyword>
<reference evidence="5 6" key="1">
    <citation type="submission" date="2020-02" db="EMBL/GenBank/DDBJ databases">
        <title>Genome sequence of strain AETb3-4.</title>
        <authorList>
            <person name="Gao J."/>
            <person name="Zhang X."/>
        </authorList>
    </citation>
    <scope>NUCLEOTIDE SEQUENCE [LARGE SCALE GENOMIC DNA]</scope>
    <source>
        <strain evidence="5 6">AETb3-4</strain>
    </source>
</reference>
<evidence type="ECO:0000256" key="4">
    <source>
        <dbReference type="SAM" id="Phobius"/>
    </source>
</evidence>
<dbReference type="EMBL" id="JAAMFM010000002">
    <property type="protein sequence ID" value="NVM93921.1"/>
    <property type="molecule type" value="Genomic_DNA"/>
</dbReference>
<gene>
    <name evidence="5" type="ORF">G6034_03150</name>
</gene>
<feature type="transmembrane region" description="Helical" evidence="4">
    <location>
        <begin position="34"/>
        <end position="57"/>
    </location>
</feature>
<protein>
    <submittedName>
        <fullName evidence="5">Phosphoesterase</fullName>
    </submittedName>
</protein>
<dbReference type="InterPro" id="IPR051200">
    <property type="entry name" value="Host-pathogen_enzymatic-act"/>
</dbReference>
<evidence type="ECO:0000256" key="2">
    <source>
        <dbReference type="ARBA" id="ARBA00023026"/>
    </source>
</evidence>
<dbReference type="InterPro" id="IPR015943">
    <property type="entry name" value="WD40/YVTN_repeat-like_dom_sf"/>
</dbReference>
<dbReference type="Gene3D" id="2.130.10.10">
    <property type="entry name" value="YVTN repeat-like/Quinoprotein amine dehydrogenase"/>
    <property type="match status" value="2"/>
</dbReference>
<dbReference type="Pfam" id="PF04185">
    <property type="entry name" value="Phosphoesterase"/>
    <property type="match status" value="1"/>
</dbReference>
<accession>A0A7Y7IED1</accession>
<name>A0A7Y7IED1_9MICC</name>